<comment type="similarity">
    <text evidence="1">To B.subtilis soj.</text>
</comment>
<name>A0A662ZIX6_9GAMM</name>
<protein>
    <submittedName>
        <fullName evidence="3">Chromosome partitioning protein</fullName>
    </submittedName>
</protein>
<evidence type="ECO:0000313" key="3">
    <source>
        <dbReference type="EMBL" id="SFP56015.1"/>
    </source>
</evidence>
<dbReference type="CDD" id="cd02042">
    <property type="entry name" value="ParAB_family"/>
    <property type="match status" value="1"/>
</dbReference>
<dbReference type="InterPro" id="IPR050678">
    <property type="entry name" value="DNA_Partitioning_ATPase"/>
</dbReference>
<dbReference type="RefSeq" id="WP_031579882.1">
    <property type="nucleotide sequence ID" value="NZ_FOXF01000037.1"/>
</dbReference>
<dbReference type="SUPFAM" id="SSF52540">
    <property type="entry name" value="P-loop containing nucleoside triphosphate hydrolases"/>
    <property type="match status" value="1"/>
</dbReference>
<sequence length="259" mass="28574">MGKIIAFANQKGGVGKTTTCVNLSASLATQKKILLVDLDPQGNATMASGISKFDIEKNVYNILMEGTKAEDEILTETTGGYHIIPTNSDLTAAEVGLMNFYARESRLKKALDEIKNRYDFIFIDCPPALNLLTVNALCAADSIIVPMQCEYFSLEGLSALTDTIKQIKENINEKLKIEGILRTMFDGRARLATEVSDDLIEHFKDKIYKTIIPRNIKLAEAPSYGKPALYYDKSCLGAKAYLALAGEFLNNQEKNNSIN</sequence>
<feature type="domain" description="AAA" evidence="2">
    <location>
        <begin position="3"/>
        <end position="177"/>
    </location>
</feature>
<evidence type="ECO:0000256" key="1">
    <source>
        <dbReference type="ARBA" id="ARBA00060876"/>
    </source>
</evidence>
<organism evidence="3 4">
    <name type="scientific">Ruminobacter amylophilus</name>
    <dbReference type="NCBI Taxonomy" id="867"/>
    <lineage>
        <taxon>Bacteria</taxon>
        <taxon>Pseudomonadati</taxon>
        <taxon>Pseudomonadota</taxon>
        <taxon>Gammaproteobacteria</taxon>
        <taxon>Aeromonadales</taxon>
        <taxon>Succinivibrionaceae</taxon>
        <taxon>Ruminobacter</taxon>
    </lineage>
</organism>
<dbReference type="PANTHER" id="PTHR13696:SF52">
    <property type="entry name" value="PARA FAMILY PROTEIN CT_582"/>
    <property type="match status" value="1"/>
</dbReference>
<accession>A0A662ZIX6</accession>
<dbReference type="EMBL" id="FOXF01000037">
    <property type="protein sequence ID" value="SFP56015.1"/>
    <property type="molecule type" value="Genomic_DNA"/>
</dbReference>
<evidence type="ECO:0000313" key="4">
    <source>
        <dbReference type="Proteomes" id="UP000243745"/>
    </source>
</evidence>
<keyword evidence="4" id="KW-1185">Reference proteome</keyword>
<dbReference type="Pfam" id="PF13614">
    <property type="entry name" value="AAA_31"/>
    <property type="match status" value="1"/>
</dbReference>
<dbReference type="Proteomes" id="UP000243745">
    <property type="component" value="Unassembled WGS sequence"/>
</dbReference>
<dbReference type="AlphaFoldDB" id="A0A662ZIX6"/>
<dbReference type="OrthoDB" id="9815116at2"/>
<dbReference type="FunFam" id="3.40.50.300:FF:000285">
    <property type="entry name" value="Sporulation initiation inhibitor Soj"/>
    <property type="match status" value="1"/>
</dbReference>
<reference evidence="3 4" key="1">
    <citation type="submission" date="2016-10" db="EMBL/GenBank/DDBJ databases">
        <authorList>
            <person name="Varghese N."/>
            <person name="Submissions S."/>
        </authorList>
    </citation>
    <scope>NUCLEOTIDE SEQUENCE [LARGE SCALE GENOMIC DNA]</scope>
    <source>
        <strain evidence="3 4">DSM 1361</strain>
    </source>
</reference>
<gene>
    <name evidence="3" type="ORF">SAMN02910344_01722</name>
</gene>
<dbReference type="PANTHER" id="PTHR13696">
    <property type="entry name" value="P-LOOP CONTAINING NUCLEOSIDE TRIPHOSPHATE HYDROLASE"/>
    <property type="match status" value="1"/>
</dbReference>
<dbReference type="Gene3D" id="3.40.50.300">
    <property type="entry name" value="P-loop containing nucleotide triphosphate hydrolases"/>
    <property type="match status" value="1"/>
</dbReference>
<evidence type="ECO:0000259" key="2">
    <source>
        <dbReference type="Pfam" id="PF13614"/>
    </source>
</evidence>
<proteinExistence type="predicted"/>
<dbReference type="InterPro" id="IPR027417">
    <property type="entry name" value="P-loop_NTPase"/>
</dbReference>
<dbReference type="InterPro" id="IPR025669">
    <property type="entry name" value="AAA_dom"/>
</dbReference>